<comment type="caution">
    <text evidence="3">The sequence shown here is derived from an EMBL/GenBank/DDBJ whole genome shotgun (WGS) entry which is preliminary data.</text>
</comment>
<name>A0A848KLT8_9ACTN</name>
<dbReference type="CDD" id="cd06558">
    <property type="entry name" value="crotonase-like"/>
    <property type="match status" value="1"/>
</dbReference>
<evidence type="ECO:0000256" key="1">
    <source>
        <dbReference type="ARBA" id="ARBA00005254"/>
    </source>
</evidence>
<dbReference type="AlphaFoldDB" id="A0A848KLT8"/>
<sequence>MTTDDADAIVRYQVADHIATITMNRPEAMNAVNADLANGIGDALEAAAHDRDVRVVVLTGVGRAFCAGADLKAVAAGENVFPDRAEWGFGGLMTHWIDKPIIAAVNGFAVGGGTEMLLAVDLAVASDEAKFGLPEVKRGLIAAGGGVVRLQRQVALKQALEIALVGDTFDAHTARDVGLINRVAPADQLMNAAYELAGKIAANAPLSVQHTKRAIYEASAAGSDWSMAWTDNPWSVSKKARDIVFASSDAKEGPRAFAEKRAPRWEGR</sequence>
<gene>
    <name evidence="3" type="ORF">HH308_02365</name>
</gene>
<dbReference type="Gene3D" id="3.90.226.10">
    <property type="entry name" value="2-enoyl-CoA Hydratase, Chain A, domain 1"/>
    <property type="match status" value="1"/>
</dbReference>
<evidence type="ECO:0000256" key="2">
    <source>
        <dbReference type="SAM" id="MobiDB-lite"/>
    </source>
</evidence>
<dbReference type="InterPro" id="IPR029045">
    <property type="entry name" value="ClpP/crotonase-like_dom_sf"/>
</dbReference>
<keyword evidence="4" id="KW-1185">Reference proteome</keyword>
<evidence type="ECO:0000313" key="3">
    <source>
        <dbReference type="EMBL" id="NMO00054.1"/>
    </source>
</evidence>
<dbReference type="Gene3D" id="1.10.12.10">
    <property type="entry name" value="Lyase 2-enoyl-coa Hydratase, Chain A, domain 2"/>
    <property type="match status" value="1"/>
</dbReference>
<dbReference type="Proteomes" id="UP000550729">
    <property type="component" value="Unassembled WGS sequence"/>
</dbReference>
<evidence type="ECO:0000313" key="4">
    <source>
        <dbReference type="Proteomes" id="UP000550729"/>
    </source>
</evidence>
<dbReference type="PANTHER" id="PTHR43802:SF1">
    <property type="entry name" value="IP11341P-RELATED"/>
    <property type="match status" value="1"/>
</dbReference>
<dbReference type="SUPFAM" id="SSF52096">
    <property type="entry name" value="ClpP/crotonase"/>
    <property type="match status" value="1"/>
</dbReference>
<dbReference type="EMBL" id="JABBNB010000001">
    <property type="protein sequence ID" value="NMO00054.1"/>
    <property type="molecule type" value="Genomic_DNA"/>
</dbReference>
<dbReference type="InterPro" id="IPR014748">
    <property type="entry name" value="Enoyl-CoA_hydra_C"/>
</dbReference>
<organism evidence="3 4">
    <name type="scientific">Gordonia asplenii</name>
    <dbReference type="NCBI Taxonomy" id="2725283"/>
    <lineage>
        <taxon>Bacteria</taxon>
        <taxon>Bacillati</taxon>
        <taxon>Actinomycetota</taxon>
        <taxon>Actinomycetes</taxon>
        <taxon>Mycobacteriales</taxon>
        <taxon>Gordoniaceae</taxon>
        <taxon>Gordonia</taxon>
    </lineage>
</organism>
<comment type="similarity">
    <text evidence="1">Belongs to the enoyl-CoA hydratase/isomerase family.</text>
</comment>
<reference evidence="3 4" key="1">
    <citation type="submission" date="2020-04" db="EMBL/GenBank/DDBJ databases">
        <title>Gordonia sp. nov. TBRC 11910.</title>
        <authorList>
            <person name="Suriyachadkun C."/>
        </authorList>
    </citation>
    <scope>NUCLEOTIDE SEQUENCE [LARGE SCALE GENOMIC DNA]</scope>
    <source>
        <strain evidence="3 4">TBRC 11910</strain>
    </source>
</reference>
<dbReference type="Pfam" id="PF00378">
    <property type="entry name" value="ECH_1"/>
    <property type="match status" value="1"/>
</dbReference>
<dbReference type="RefSeq" id="WP_170192515.1">
    <property type="nucleotide sequence ID" value="NZ_JABBNB010000001.1"/>
</dbReference>
<dbReference type="InterPro" id="IPR001753">
    <property type="entry name" value="Enoyl-CoA_hydra/iso"/>
</dbReference>
<dbReference type="GO" id="GO:0003824">
    <property type="term" value="F:catalytic activity"/>
    <property type="evidence" value="ECO:0007669"/>
    <property type="project" value="UniProtKB-ARBA"/>
</dbReference>
<accession>A0A848KLT8</accession>
<proteinExistence type="inferred from homology"/>
<dbReference type="PANTHER" id="PTHR43802">
    <property type="entry name" value="ENOYL-COA HYDRATASE"/>
    <property type="match status" value="1"/>
</dbReference>
<feature type="region of interest" description="Disordered" evidence="2">
    <location>
        <begin position="249"/>
        <end position="268"/>
    </location>
</feature>
<protein>
    <submittedName>
        <fullName evidence="3">Enoyl-CoA hydratase</fullName>
    </submittedName>
</protein>